<keyword evidence="7 12" id="KW-0472">Membrane</keyword>
<dbReference type="RefSeq" id="XP_034244222.1">
    <property type="nucleotide sequence ID" value="XM_034388331.1"/>
</dbReference>
<evidence type="ECO:0000256" key="11">
    <source>
        <dbReference type="ARBA" id="ARBA00023224"/>
    </source>
</evidence>
<evidence type="ECO:0000259" key="13">
    <source>
        <dbReference type="PROSITE" id="PS50262"/>
    </source>
</evidence>
<dbReference type="PANTHER" id="PTHR45695:SF26">
    <property type="entry name" value="NEUROPEPTIDE CCHAMIDE-1 RECEPTOR"/>
    <property type="match status" value="1"/>
</dbReference>
<dbReference type="GO" id="GO:0005886">
    <property type="term" value="C:plasma membrane"/>
    <property type="evidence" value="ECO:0007669"/>
    <property type="project" value="UniProtKB-SubCell"/>
</dbReference>
<evidence type="ECO:0000256" key="9">
    <source>
        <dbReference type="ARBA" id="ARBA00023170"/>
    </source>
</evidence>
<organism evidence="16">
    <name type="scientific">Thrips palmi</name>
    <name type="common">Melon thrips</name>
    <dbReference type="NCBI Taxonomy" id="161013"/>
    <lineage>
        <taxon>Eukaryota</taxon>
        <taxon>Metazoa</taxon>
        <taxon>Ecdysozoa</taxon>
        <taxon>Arthropoda</taxon>
        <taxon>Hexapoda</taxon>
        <taxon>Insecta</taxon>
        <taxon>Pterygota</taxon>
        <taxon>Neoptera</taxon>
        <taxon>Paraneoptera</taxon>
        <taxon>Thysanoptera</taxon>
        <taxon>Terebrantia</taxon>
        <taxon>Thripoidea</taxon>
        <taxon>Thripidae</taxon>
        <taxon>Thrips</taxon>
    </lineage>
</organism>
<proteinExistence type="inferred from homology"/>
<keyword evidence="5 12" id="KW-1133">Transmembrane helix</keyword>
<dbReference type="InterPro" id="IPR017452">
    <property type="entry name" value="GPCR_Rhodpsn_7TM"/>
</dbReference>
<evidence type="ECO:0000313" key="15">
    <source>
        <dbReference type="RefSeq" id="XP_034244221.1"/>
    </source>
</evidence>
<keyword evidence="11" id="KW-0807">Transducer</keyword>
<dbReference type="RefSeq" id="XP_034244221.1">
    <property type="nucleotide sequence ID" value="XM_034388330.1"/>
</dbReference>
<dbReference type="PRINTS" id="PR00237">
    <property type="entry name" value="GPCRRHODOPSN"/>
</dbReference>
<feature type="transmembrane region" description="Helical" evidence="12">
    <location>
        <begin position="219"/>
        <end position="242"/>
    </location>
</feature>
<feature type="domain" description="G-protein coupled receptors family 1 profile" evidence="13">
    <location>
        <begin position="59"/>
        <end position="328"/>
    </location>
</feature>
<feature type="transmembrane region" description="Helical" evidence="12">
    <location>
        <begin position="43"/>
        <end position="68"/>
    </location>
</feature>
<evidence type="ECO:0000256" key="7">
    <source>
        <dbReference type="ARBA" id="ARBA00023136"/>
    </source>
</evidence>
<feature type="transmembrane region" description="Helical" evidence="12">
    <location>
        <begin position="124"/>
        <end position="148"/>
    </location>
</feature>
<evidence type="ECO:0000256" key="1">
    <source>
        <dbReference type="ARBA" id="ARBA00004651"/>
    </source>
</evidence>
<feature type="transmembrane region" description="Helical" evidence="12">
    <location>
        <begin position="160"/>
        <end position="182"/>
    </location>
</feature>
<feature type="transmembrane region" description="Helical" evidence="12">
    <location>
        <begin position="80"/>
        <end position="104"/>
    </location>
</feature>
<protein>
    <submittedName>
        <fullName evidence="15 16">Neuropeptide CCHamide-1 receptor isoform X1</fullName>
    </submittedName>
</protein>
<dbReference type="PRINTS" id="PR00358">
    <property type="entry name" value="BOMBESINR"/>
</dbReference>
<evidence type="ECO:0000256" key="6">
    <source>
        <dbReference type="ARBA" id="ARBA00023040"/>
    </source>
</evidence>
<comment type="similarity">
    <text evidence="2">Belongs to the G-protein coupled receptor 1 family.</text>
</comment>
<evidence type="ECO:0000313" key="16">
    <source>
        <dbReference type="RefSeq" id="XP_034244222.1"/>
    </source>
</evidence>
<evidence type="ECO:0000256" key="10">
    <source>
        <dbReference type="ARBA" id="ARBA00023180"/>
    </source>
</evidence>
<keyword evidence="8" id="KW-1015">Disulfide bond</keyword>
<evidence type="ECO:0000256" key="8">
    <source>
        <dbReference type="ARBA" id="ARBA00023157"/>
    </source>
</evidence>
<sequence length="429" mass="47405">MTSTNNGTLHLDYANATLLSNLTRIGKEGEGMYVPYEERVETYLVPVVFILIFVLGTVGNGTLVFVFIRHRGIRTVPNIYIFSLALGDLLVILTSVPFTSTLYTVDSWPYGTAVCKVSEVAKDVSIGVSVFTLTALSGDRYVAIVSPLRRHSSSTARRHTCIMAAAIWIAAIAFAVPDAVIAEVQDLELDDGHIIQVCTCFPTSMGRTYPKVMVVARFLVLYLLPLVVISAFYVCIAFHLFLSVTNLNATAMAGQNTAAQIRARKKVAKTVLSFVVIFVICFAPYHGVTLWFFLYPNAREEYNGWWHALRIVGFVLSFLNSCVNPVALYFVSGQFRKYFNRYLFNVRGPRGLGSRRGSSRTRVHFHSINTATQPPASDHGALDDSLVHGLVHDLVHDLDGPRGHALLKDNGDRLLQSEALTAVTHATEQ</sequence>
<gene>
    <name evidence="15 16" type="primary">LOC117646943</name>
</gene>
<dbReference type="Pfam" id="PF00001">
    <property type="entry name" value="7tm_1"/>
    <property type="match status" value="1"/>
</dbReference>
<dbReference type="SMART" id="SM01381">
    <property type="entry name" value="7TM_GPCR_Srsx"/>
    <property type="match status" value="1"/>
</dbReference>
<dbReference type="Gene3D" id="1.20.1070.10">
    <property type="entry name" value="Rhodopsin 7-helix transmembrane proteins"/>
    <property type="match status" value="1"/>
</dbReference>
<dbReference type="InterPro" id="IPR000276">
    <property type="entry name" value="GPCR_Rhodpsn"/>
</dbReference>
<reference evidence="15 16" key="1">
    <citation type="submission" date="2025-04" db="UniProtKB">
        <authorList>
            <consortium name="RefSeq"/>
        </authorList>
    </citation>
    <scope>IDENTIFICATION</scope>
    <source>
        <tissue evidence="15 16">Total insect</tissue>
    </source>
</reference>
<dbReference type="PANTHER" id="PTHR45695">
    <property type="entry name" value="LEUCOKININ RECEPTOR-RELATED"/>
    <property type="match status" value="1"/>
</dbReference>
<keyword evidence="4 12" id="KW-0812">Transmembrane</keyword>
<evidence type="ECO:0000256" key="12">
    <source>
        <dbReference type="SAM" id="Phobius"/>
    </source>
</evidence>
<dbReference type="PROSITE" id="PS50262">
    <property type="entry name" value="G_PROTEIN_RECEP_F1_2"/>
    <property type="match status" value="1"/>
</dbReference>
<keyword evidence="10" id="KW-0325">Glycoprotein</keyword>
<dbReference type="Proteomes" id="UP000515158">
    <property type="component" value="Unplaced"/>
</dbReference>
<dbReference type="GeneID" id="117646943"/>
<comment type="subcellular location">
    <subcellularLocation>
        <location evidence="1">Cell membrane</location>
        <topology evidence="1">Multi-pass membrane protein</topology>
    </subcellularLocation>
</comment>
<keyword evidence="9 15" id="KW-0675">Receptor</keyword>
<dbReference type="SUPFAM" id="SSF81321">
    <property type="entry name" value="Family A G protein-coupled receptor-like"/>
    <property type="match status" value="1"/>
</dbReference>
<keyword evidence="6" id="KW-0297">G-protein coupled receptor</keyword>
<feature type="transmembrane region" description="Helical" evidence="12">
    <location>
        <begin position="271"/>
        <end position="293"/>
    </location>
</feature>
<keyword evidence="14" id="KW-1185">Reference proteome</keyword>
<evidence type="ECO:0000256" key="5">
    <source>
        <dbReference type="ARBA" id="ARBA00022989"/>
    </source>
</evidence>
<dbReference type="OrthoDB" id="10049706at2759"/>
<evidence type="ECO:0000313" key="14">
    <source>
        <dbReference type="Proteomes" id="UP000515158"/>
    </source>
</evidence>
<evidence type="ECO:0000256" key="4">
    <source>
        <dbReference type="ARBA" id="ARBA00022692"/>
    </source>
</evidence>
<evidence type="ECO:0000256" key="3">
    <source>
        <dbReference type="ARBA" id="ARBA00022475"/>
    </source>
</evidence>
<accession>A0A6P8ZAM6</accession>
<dbReference type="InterPro" id="IPR001556">
    <property type="entry name" value="Bombsn_rcpt-like"/>
</dbReference>
<name>A0A6P8ZAM6_THRPL</name>
<keyword evidence="3" id="KW-1003">Cell membrane</keyword>
<dbReference type="GO" id="GO:0008188">
    <property type="term" value="F:neuropeptide receptor activity"/>
    <property type="evidence" value="ECO:0007669"/>
    <property type="project" value="TreeGrafter"/>
</dbReference>
<evidence type="ECO:0000256" key="2">
    <source>
        <dbReference type="ARBA" id="ARBA00010663"/>
    </source>
</evidence>
<dbReference type="KEGG" id="tpal:117646943"/>
<feature type="transmembrane region" description="Helical" evidence="12">
    <location>
        <begin position="305"/>
        <end position="331"/>
    </location>
</feature>
<dbReference type="AlphaFoldDB" id="A0A6P8ZAM6"/>